<protein>
    <submittedName>
        <fullName evidence="6">Transcriptional regulator MntR</fullName>
    </submittedName>
</protein>
<organism evidence="6">
    <name type="scientific">bioreactor metagenome</name>
    <dbReference type="NCBI Taxonomy" id="1076179"/>
    <lineage>
        <taxon>unclassified sequences</taxon>
        <taxon>metagenomes</taxon>
        <taxon>ecological metagenomes</taxon>
    </lineage>
</organism>
<comment type="similarity">
    <text evidence="1">Belongs to the DtxR/MntR family.</text>
</comment>
<evidence type="ECO:0000256" key="1">
    <source>
        <dbReference type="ARBA" id="ARBA00007871"/>
    </source>
</evidence>
<dbReference type="InterPro" id="IPR036388">
    <property type="entry name" value="WH-like_DNA-bd_sf"/>
</dbReference>
<dbReference type="GO" id="GO:0046914">
    <property type="term" value="F:transition metal ion binding"/>
    <property type="evidence" value="ECO:0007669"/>
    <property type="project" value="InterPro"/>
</dbReference>
<dbReference type="SUPFAM" id="SSF46785">
    <property type="entry name" value="Winged helix' DNA-binding domain"/>
    <property type="match status" value="1"/>
</dbReference>
<feature type="domain" description="HTH dtxR-type" evidence="5">
    <location>
        <begin position="1"/>
        <end position="64"/>
    </location>
</feature>
<evidence type="ECO:0000256" key="2">
    <source>
        <dbReference type="ARBA" id="ARBA00023015"/>
    </source>
</evidence>
<reference evidence="6" key="1">
    <citation type="submission" date="2019-08" db="EMBL/GenBank/DDBJ databases">
        <authorList>
            <person name="Kucharzyk K."/>
            <person name="Murdoch R.W."/>
            <person name="Higgins S."/>
            <person name="Loffler F."/>
        </authorList>
    </citation>
    <scope>NUCLEOTIDE SEQUENCE</scope>
</reference>
<keyword evidence="2" id="KW-0805">Transcription regulation</keyword>
<dbReference type="GO" id="GO:0003700">
    <property type="term" value="F:DNA-binding transcription factor activity"/>
    <property type="evidence" value="ECO:0007669"/>
    <property type="project" value="InterPro"/>
</dbReference>
<dbReference type="EMBL" id="VSSQ01008601">
    <property type="protein sequence ID" value="MPM39325.1"/>
    <property type="molecule type" value="Genomic_DNA"/>
</dbReference>
<evidence type="ECO:0000256" key="3">
    <source>
        <dbReference type="ARBA" id="ARBA00023125"/>
    </source>
</evidence>
<dbReference type="SMART" id="SM00529">
    <property type="entry name" value="HTH_DTXR"/>
    <property type="match status" value="1"/>
</dbReference>
<dbReference type="Pfam" id="PF02742">
    <property type="entry name" value="Fe_dep_repr_C"/>
    <property type="match status" value="1"/>
</dbReference>
<dbReference type="InterPro" id="IPR022689">
    <property type="entry name" value="Iron_dep_repressor"/>
</dbReference>
<dbReference type="AlphaFoldDB" id="A0A644ZEK3"/>
<accession>A0A644ZEK3</accession>
<comment type="caution">
    <text evidence="6">The sequence shown here is derived from an EMBL/GenBank/DDBJ whole genome shotgun (WGS) entry which is preliminary data.</text>
</comment>
<keyword evidence="4" id="KW-0804">Transcription</keyword>
<dbReference type="SUPFAM" id="SSF47979">
    <property type="entry name" value="Iron-dependent repressor protein, dimerization domain"/>
    <property type="match status" value="1"/>
</dbReference>
<dbReference type="Gene3D" id="1.10.60.10">
    <property type="entry name" value="Iron dependent repressor, metal binding and dimerisation domain"/>
    <property type="match status" value="1"/>
</dbReference>
<dbReference type="InterPro" id="IPR001367">
    <property type="entry name" value="Fe_dep_repressor"/>
</dbReference>
<evidence type="ECO:0000256" key="4">
    <source>
        <dbReference type="ARBA" id="ARBA00023163"/>
    </source>
</evidence>
<dbReference type="PANTHER" id="PTHR33238">
    <property type="entry name" value="IRON (METAL) DEPENDENT REPRESSOR, DTXR FAMILY"/>
    <property type="match status" value="1"/>
</dbReference>
<dbReference type="Pfam" id="PF01325">
    <property type="entry name" value="Fe_dep_repress"/>
    <property type="match status" value="1"/>
</dbReference>
<keyword evidence="3" id="KW-0238">DNA-binding</keyword>
<dbReference type="Gene3D" id="1.10.10.10">
    <property type="entry name" value="Winged helix-like DNA-binding domain superfamily/Winged helix DNA-binding domain"/>
    <property type="match status" value="1"/>
</dbReference>
<name>A0A644ZEK3_9ZZZZ</name>
<dbReference type="InterPro" id="IPR036421">
    <property type="entry name" value="Fe_dep_repressor_sf"/>
</dbReference>
<dbReference type="InterPro" id="IPR036390">
    <property type="entry name" value="WH_DNA-bd_sf"/>
</dbReference>
<gene>
    <name evidence="6" type="primary">mntR_21</name>
    <name evidence="6" type="ORF">SDC9_85958</name>
</gene>
<dbReference type="PANTHER" id="PTHR33238:SF7">
    <property type="entry name" value="IRON-DEPENDENT TRANSCRIPTIONAL REGULATOR"/>
    <property type="match status" value="1"/>
</dbReference>
<evidence type="ECO:0000313" key="6">
    <source>
        <dbReference type="EMBL" id="MPM39325.1"/>
    </source>
</evidence>
<dbReference type="GO" id="GO:0046983">
    <property type="term" value="F:protein dimerization activity"/>
    <property type="evidence" value="ECO:0007669"/>
    <property type="project" value="InterPro"/>
</dbReference>
<dbReference type="InterPro" id="IPR050536">
    <property type="entry name" value="DtxR_MntR_Metal-Reg"/>
</dbReference>
<dbReference type="GO" id="GO:0003677">
    <property type="term" value="F:DNA binding"/>
    <property type="evidence" value="ECO:0007669"/>
    <property type="project" value="UniProtKB-KW"/>
</dbReference>
<dbReference type="InterPro" id="IPR022687">
    <property type="entry name" value="HTH_DTXR"/>
</dbReference>
<dbReference type="PROSITE" id="PS50944">
    <property type="entry name" value="HTH_DTXR"/>
    <property type="match status" value="1"/>
</dbReference>
<sequence length="121" mass="13665">MIIQESGENYLETILLLQKRKGYVRSIDVAAELNFSKASISRAMSILRRENLILMEADGNIVLTELGMSKAQSVLERHLVITAFLEKVLGVPYEIADKDACRIEHIISQETFDSIKDLVNK</sequence>
<evidence type="ECO:0000259" key="5">
    <source>
        <dbReference type="PROSITE" id="PS50944"/>
    </source>
</evidence>
<proteinExistence type="inferred from homology"/>